<dbReference type="Proteomes" id="UP000503840">
    <property type="component" value="Unassembled WGS sequence"/>
</dbReference>
<name>A0A7J0BJ99_9BACT</name>
<sequence>MTNEERILERLESLEEKISMMHSRAETMQDLQETVTPIVRDVMNNVMLKSFSDVQERCTLEDLGALSKRFMMSVRDLTWMLESLENIIELWRTCEPMIKPTFIASIQKFDELDQKGVFRALGALGESMGDITQKYTPEEFGRMGSALVNMAGLLERLADADIENARSVSPLGMVGQLHSKESKQALGIMVELLSALGKNKA</sequence>
<protein>
    <recommendedName>
        <fullName evidence="3">DUF1641 domain-containing protein</fullName>
    </recommendedName>
</protein>
<reference evidence="1 2" key="1">
    <citation type="submission" date="2020-05" db="EMBL/GenBank/DDBJ databases">
        <title>Draft genome sequence of Desulfovibrio sp. strain HN2T.</title>
        <authorList>
            <person name="Ueno A."/>
            <person name="Tamazawa S."/>
            <person name="Tamamura S."/>
            <person name="Murakami T."/>
            <person name="Kiyama T."/>
            <person name="Inomata H."/>
            <person name="Amano Y."/>
            <person name="Miyakawa K."/>
            <person name="Tamaki H."/>
            <person name="Naganuma T."/>
            <person name="Kaneko K."/>
        </authorList>
    </citation>
    <scope>NUCLEOTIDE SEQUENCE [LARGE SCALE GENOMIC DNA]</scope>
    <source>
        <strain evidence="1 2">HN2</strain>
    </source>
</reference>
<dbReference type="RefSeq" id="WP_174404837.1">
    <property type="nucleotide sequence ID" value="NZ_BLVO01000013.1"/>
</dbReference>
<keyword evidence="2" id="KW-1185">Reference proteome</keyword>
<dbReference type="InterPro" id="IPR012440">
    <property type="entry name" value="DUF1641"/>
</dbReference>
<dbReference type="EMBL" id="BLVO01000013">
    <property type="protein sequence ID" value="GFM33154.1"/>
    <property type="molecule type" value="Genomic_DNA"/>
</dbReference>
<dbReference type="AlphaFoldDB" id="A0A7J0BJ99"/>
<accession>A0A7J0BJ99</accession>
<evidence type="ECO:0000313" key="1">
    <source>
        <dbReference type="EMBL" id="GFM33154.1"/>
    </source>
</evidence>
<evidence type="ECO:0000313" key="2">
    <source>
        <dbReference type="Proteomes" id="UP000503840"/>
    </source>
</evidence>
<organism evidence="1 2">
    <name type="scientific">Desulfovibrio subterraneus</name>
    <dbReference type="NCBI Taxonomy" id="2718620"/>
    <lineage>
        <taxon>Bacteria</taxon>
        <taxon>Pseudomonadati</taxon>
        <taxon>Thermodesulfobacteriota</taxon>
        <taxon>Desulfovibrionia</taxon>
        <taxon>Desulfovibrionales</taxon>
        <taxon>Desulfovibrionaceae</taxon>
        <taxon>Desulfovibrio</taxon>
    </lineage>
</organism>
<dbReference type="Pfam" id="PF07849">
    <property type="entry name" value="DUF1641"/>
    <property type="match status" value="1"/>
</dbReference>
<evidence type="ECO:0008006" key="3">
    <source>
        <dbReference type="Google" id="ProtNLM"/>
    </source>
</evidence>
<proteinExistence type="predicted"/>
<gene>
    <name evidence="1" type="ORF">DSM101010T_15190</name>
</gene>
<comment type="caution">
    <text evidence="1">The sequence shown here is derived from an EMBL/GenBank/DDBJ whole genome shotgun (WGS) entry which is preliminary data.</text>
</comment>